<feature type="domain" description="Fe2OG dioxygenase" evidence="7">
    <location>
        <begin position="359"/>
        <end position="484"/>
    </location>
</feature>
<keyword evidence="3" id="KW-0223">Dioxygenase</keyword>
<comment type="cofactor">
    <cofactor evidence="1">
        <name>L-ascorbate</name>
        <dbReference type="ChEBI" id="CHEBI:38290"/>
    </cofactor>
</comment>
<keyword evidence="9" id="KW-1185">Reference proteome</keyword>
<feature type="region of interest" description="Disordered" evidence="6">
    <location>
        <begin position="1"/>
        <end position="38"/>
    </location>
</feature>
<organism evidence="8 9">
    <name type="scientific">Lophium mytilinum</name>
    <dbReference type="NCBI Taxonomy" id="390894"/>
    <lineage>
        <taxon>Eukaryota</taxon>
        <taxon>Fungi</taxon>
        <taxon>Dikarya</taxon>
        <taxon>Ascomycota</taxon>
        <taxon>Pezizomycotina</taxon>
        <taxon>Dothideomycetes</taxon>
        <taxon>Pleosporomycetidae</taxon>
        <taxon>Mytilinidiales</taxon>
        <taxon>Mytilinidiaceae</taxon>
        <taxon>Lophium</taxon>
    </lineage>
</organism>
<feature type="region of interest" description="Disordered" evidence="6">
    <location>
        <begin position="261"/>
        <end position="281"/>
    </location>
</feature>
<protein>
    <recommendedName>
        <fullName evidence="7">Fe2OG dioxygenase domain-containing protein</fullName>
    </recommendedName>
</protein>
<accession>A0A6A6RCK4</accession>
<evidence type="ECO:0000256" key="5">
    <source>
        <dbReference type="ARBA" id="ARBA00023004"/>
    </source>
</evidence>
<gene>
    <name evidence="8" type="ORF">BU16DRAFT_520965</name>
</gene>
<feature type="compositionally biased region" description="Polar residues" evidence="6">
    <location>
        <begin position="261"/>
        <end position="273"/>
    </location>
</feature>
<dbReference type="Pfam" id="PF13640">
    <property type="entry name" value="2OG-FeII_Oxy_3"/>
    <property type="match status" value="1"/>
</dbReference>
<name>A0A6A6RCK4_9PEZI</name>
<evidence type="ECO:0000313" key="9">
    <source>
        <dbReference type="Proteomes" id="UP000799750"/>
    </source>
</evidence>
<keyword evidence="2" id="KW-0479">Metal-binding</keyword>
<evidence type="ECO:0000259" key="7">
    <source>
        <dbReference type="PROSITE" id="PS51471"/>
    </source>
</evidence>
<reference evidence="8" key="1">
    <citation type="journal article" date="2020" name="Stud. Mycol.">
        <title>101 Dothideomycetes genomes: a test case for predicting lifestyles and emergence of pathogens.</title>
        <authorList>
            <person name="Haridas S."/>
            <person name="Albert R."/>
            <person name="Binder M."/>
            <person name="Bloem J."/>
            <person name="Labutti K."/>
            <person name="Salamov A."/>
            <person name="Andreopoulos B."/>
            <person name="Baker S."/>
            <person name="Barry K."/>
            <person name="Bills G."/>
            <person name="Bluhm B."/>
            <person name="Cannon C."/>
            <person name="Castanera R."/>
            <person name="Culley D."/>
            <person name="Daum C."/>
            <person name="Ezra D."/>
            <person name="Gonzalez J."/>
            <person name="Henrissat B."/>
            <person name="Kuo A."/>
            <person name="Liang C."/>
            <person name="Lipzen A."/>
            <person name="Lutzoni F."/>
            <person name="Magnuson J."/>
            <person name="Mondo S."/>
            <person name="Nolan M."/>
            <person name="Ohm R."/>
            <person name="Pangilinan J."/>
            <person name="Park H.-J."/>
            <person name="Ramirez L."/>
            <person name="Alfaro M."/>
            <person name="Sun H."/>
            <person name="Tritt A."/>
            <person name="Yoshinaga Y."/>
            <person name="Zwiers L.-H."/>
            <person name="Turgeon B."/>
            <person name="Goodwin S."/>
            <person name="Spatafora J."/>
            <person name="Crous P."/>
            <person name="Grigoriev I."/>
        </authorList>
    </citation>
    <scope>NUCLEOTIDE SEQUENCE</scope>
    <source>
        <strain evidence="8">CBS 269.34</strain>
    </source>
</reference>
<dbReference type="Gene3D" id="2.60.120.620">
    <property type="entry name" value="q2cbj1_9rhob like domain"/>
    <property type="match status" value="1"/>
</dbReference>
<evidence type="ECO:0000256" key="2">
    <source>
        <dbReference type="ARBA" id="ARBA00022723"/>
    </source>
</evidence>
<dbReference type="InterPro" id="IPR006620">
    <property type="entry name" value="Pro_4_hyd_alph"/>
</dbReference>
<dbReference type="EMBL" id="MU004181">
    <property type="protein sequence ID" value="KAF2502184.1"/>
    <property type="molecule type" value="Genomic_DNA"/>
</dbReference>
<dbReference type="GO" id="GO:0005506">
    <property type="term" value="F:iron ion binding"/>
    <property type="evidence" value="ECO:0007669"/>
    <property type="project" value="InterPro"/>
</dbReference>
<dbReference type="AlphaFoldDB" id="A0A6A6RCK4"/>
<dbReference type="InterPro" id="IPR044862">
    <property type="entry name" value="Pro_4_hyd_alph_FE2OG_OXY"/>
</dbReference>
<dbReference type="PANTHER" id="PTHR10869">
    <property type="entry name" value="PROLYL 4-HYDROXYLASE ALPHA SUBUNIT"/>
    <property type="match status" value="1"/>
</dbReference>
<dbReference type="SMART" id="SM00702">
    <property type="entry name" value="P4Hc"/>
    <property type="match status" value="1"/>
</dbReference>
<evidence type="ECO:0000256" key="6">
    <source>
        <dbReference type="SAM" id="MobiDB-lite"/>
    </source>
</evidence>
<dbReference type="GO" id="GO:0004656">
    <property type="term" value="F:procollagen-proline 4-dioxygenase activity"/>
    <property type="evidence" value="ECO:0007669"/>
    <property type="project" value="TreeGrafter"/>
</dbReference>
<dbReference type="OrthoDB" id="69177at2759"/>
<dbReference type="FunFam" id="2.60.120.620:FF:000020">
    <property type="entry name" value="Unplaced genomic scaffold supercont2.4, whole genome shotgun sequence"/>
    <property type="match status" value="1"/>
</dbReference>
<sequence>MAKNKAKRPNQEPQNSKSSKKTKTSAIVTPPPDAPASSKTLHDLMLTEDDIEISVDTLNTLAANPSVLKSKACRDLRTAVFGFRKACTIGFNSADDSNLTAKISGALADEGYVEARISLAEMRIRDQVPKLGALCRWVRDLDVVSGLAEQVHVKDAKRSAKEEQVLKVLDAIARVIGPVDRTVDPDTALDGPIIPRKAWNLRGTKNRADTYASVLDRSIFRKSSIALQFNITSCFRTIERTPGPERKPPNHHPAIVHASNDKTIPFSSEPPNTTHHKHPNVPNLHVLKDALTADECTRIIAATETIGFTPDAPIRAEGEETSILAHNVYWLADNTFCAGLWSRVAPFIPPAVDGKAVRGLNRRFRVYRYVPHAEYRIHIDGAWPPSSEDPVANKYIYDASPPGAKQSSLFTFLIYLNDEFEGGETTFFLPSVKEGSLNAYPVKPIQGSIAMFPHGEVEGALLHEGTGVREGEKPSAKYVIRTDVLYDIDRTL</sequence>
<dbReference type="InterPro" id="IPR045054">
    <property type="entry name" value="P4HA-like"/>
</dbReference>
<evidence type="ECO:0000256" key="3">
    <source>
        <dbReference type="ARBA" id="ARBA00022964"/>
    </source>
</evidence>
<dbReference type="GO" id="GO:0005783">
    <property type="term" value="C:endoplasmic reticulum"/>
    <property type="evidence" value="ECO:0007669"/>
    <property type="project" value="TreeGrafter"/>
</dbReference>
<keyword evidence="4" id="KW-0560">Oxidoreductase</keyword>
<keyword evidence="5" id="KW-0408">Iron</keyword>
<evidence type="ECO:0000256" key="4">
    <source>
        <dbReference type="ARBA" id="ARBA00023002"/>
    </source>
</evidence>
<evidence type="ECO:0000256" key="1">
    <source>
        <dbReference type="ARBA" id="ARBA00001961"/>
    </source>
</evidence>
<dbReference type="PANTHER" id="PTHR10869:SF247">
    <property type="entry name" value="FE2OG DIOXYGENASE DOMAIN-CONTAINING PROTEIN"/>
    <property type="match status" value="1"/>
</dbReference>
<dbReference type="InterPro" id="IPR005123">
    <property type="entry name" value="Oxoglu/Fe-dep_dioxygenase_dom"/>
</dbReference>
<dbReference type="GO" id="GO:0031418">
    <property type="term" value="F:L-ascorbic acid binding"/>
    <property type="evidence" value="ECO:0007669"/>
    <property type="project" value="InterPro"/>
</dbReference>
<evidence type="ECO:0000313" key="8">
    <source>
        <dbReference type="EMBL" id="KAF2502184.1"/>
    </source>
</evidence>
<dbReference type="Proteomes" id="UP000799750">
    <property type="component" value="Unassembled WGS sequence"/>
</dbReference>
<dbReference type="PROSITE" id="PS51471">
    <property type="entry name" value="FE2OG_OXY"/>
    <property type="match status" value="1"/>
</dbReference>
<proteinExistence type="predicted"/>